<reference evidence="2 3" key="1">
    <citation type="submission" date="2018-02" db="EMBL/GenBank/DDBJ databases">
        <title>Complete genome sequencing of Faecalibacterium prausnitzii strains isolated from the human gut.</title>
        <authorList>
            <person name="Fitzgerald B.C."/>
            <person name="Shkoporov A.N."/>
            <person name="Ross P.R."/>
            <person name="Hill C."/>
        </authorList>
    </citation>
    <scope>NUCLEOTIDE SEQUENCE [LARGE SCALE GENOMIC DNA]</scope>
    <source>
        <strain evidence="2 3">APC942/31-1</strain>
    </source>
</reference>
<comment type="caution">
    <text evidence="2">The sequence shown here is derived from an EMBL/GenBank/DDBJ whole genome shotgun (WGS) entry which is preliminary data.</text>
</comment>
<gene>
    <name evidence="2" type="ORF">C4886_11055</name>
</gene>
<dbReference type="EMBL" id="PSQG01000015">
    <property type="protein sequence ID" value="RCH43218.1"/>
    <property type="molecule type" value="Genomic_DNA"/>
</dbReference>
<feature type="region of interest" description="Disordered" evidence="1">
    <location>
        <begin position="150"/>
        <end position="172"/>
    </location>
</feature>
<name>A0A367FY56_9FIRM</name>
<organism evidence="2 3">
    <name type="scientific">Blautia obeum</name>
    <dbReference type="NCBI Taxonomy" id="40520"/>
    <lineage>
        <taxon>Bacteria</taxon>
        <taxon>Bacillati</taxon>
        <taxon>Bacillota</taxon>
        <taxon>Clostridia</taxon>
        <taxon>Lachnospirales</taxon>
        <taxon>Lachnospiraceae</taxon>
        <taxon>Blautia</taxon>
    </lineage>
</organism>
<dbReference type="Proteomes" id="UP000253208">
    <property type="component" value="Unassembled WGS sequence"/>
</dbReference>
<accession>A0A367FY56</accession>
<evidence type="ECO:0000313" key="3">
    <source>
        <dbReference type="Proteomes" id="UP000253208"/>
    </source>
</evidence>
<feature type="compositionally biased region" description="Low complexity" evidence="1">
    <location>
        <begin position="161"/>
        <end position="172"/>
    </location>
</feature>
<proteinExistence type="predicted"/>
<protein>
    <recommendedName>
        <fullName evidence="4">Sulfatase-modifying factor enzyme domain-containing protein</fullName>
    </recommendedName>
</protein>
<dbReference type="AlphaFoldDB" id="A0A367FY56"/>
<evidence type="ECO:0000256" key="1">
    <source>
        <dbReference type="SAM" id="MobiDB-lite"/>
    </source>
</evidence>
<evidence type="ECO:0008006" key="4">
    <source>
        <dbReference type="Google" id="ProtNLM"/>
    </source>
</evidence>
<dbReference type="InterPro" id="IPR016187">
    <property type="entry name" value="CTDL_fold"/>
</dbReference>
<dbReference type="SUPFAM" id="SSF56436">
    <property type="entry name" value="C-type lectin-like"/>
    <property type="match status" value="1"/>
</dbReference>
<sequence length="353" mass="38070">MNNYQFDSLKFATEGLTGGGCTIISDVKGLPSFMIPFNKRTNAQLFDGGSEKTHSAFVVDDVEYKRFFFSKFINCIVDGLAYSWPLVDPKASINYDASHAACNAKGTGWHLASIPERAVINHLIYKSGFIPRGNTQYGKHHTYTYEVGETTATESDGSGGTRTTRTATGSGPATWFHDGTRNGIADYVGDVWKWMSGLRIYKGEIQIFVGNLAAKQVSHLATSTYWKAILPNGSLVEPGTPGTLKYTKDFKIATDTGAAGSTYTANFGNLVAGTGVTTIPEILKELFLAPVSGVTHTGAFWIDNQDERLPFVSGSYNNTSDAGPSALHLNGPRSSVGTNIGFFSAFMELESAI</sequence>
<dbReference type="RefSeq" id="WP_114002345.1">
    <property type="nucleotide sequence ID" value="NZ_PSQG01000015.1"/>
</dbReference>
<evidence type="ECO:0000313" key="2">
    <source>
        <dbReference type="EMBL" id="RCH43218.1"/>
    </source>
</evidence>